<evidence type="ECO:0000313" key="4">
    <source>
        <dbReference type="Proteomes" id="UP000002217"/>
    </source>
</evidence>
<evidence type="ECO:0000259" key="2">
    <source>
        <dbReference type="Pfam" id="PF15609"/>
    </source>
</evidence>
<proteinExistence type="predicted"/>
<dbReference type="KEGG" id="dae:Dtox_0580"/>
<feature type="domain" description="Orotate phosphoribosyltransferase-like" evidence="2">
    <location>
        <begin position="23"/>
        <end position="237"/>
    </location>
</feature>
<evidence type="ECO:0000259" key="1">
    <source>
        <dbReference type="Pfam" id="PF12500"/>
    </source>
</evidence>
<dbReference type="HOGENOM" id="CLU_048544_1_0_9"/>
<dbReference type="InterPro" id="IPR011214">
    <property type="entry name" value="UCP020967"/>
</dbReference>
<feature type="domain" description="TRSP" evidence="1">
    <location>
        <begin position="300"/>
        <end position="426"/>
    </location>
</feature>
<protein>
    <recommendedName>
        <fullName evidence="5">Phosphoribosyltransferase</fullName>
    </recommendedName>
</protein>
<reference evidence="3 4" key="1">
    <citation type="journal article" date="2009" name="Stand. Genomic Sci.">
        <title>Complete genome sequence of Desulfotomaculum acetoxidans type strain (5575).</title>
        <authorList>
            <person name="Spring S."/>
            <person name="Lapidus A."/>
            <person name="Schroder M."/>
            <person name="Gleim D."/>
            <person name="Sims D."/>
            <person name="Meincke L."/>
            <person name="Glavina Del Rio T."/>
            <person name="Tice H."/>
            <person name="Copeland A."/>
            <person name="Cheng J.F."/>
            <person name="Lucas S."/>
            <person name="Chen F."/>
            <person name="Nolan M."/>
            <person name="Bruce D."/>
            <person name="Goodwin L."/>
            <person name="Pitluck S."/>
            <person name="Ivanova N."/>
            <person name="Mavromatis K."/>
            <person name="Mikhailova N."/>
            <person name="Pati A."/>
            <person name="Chen A."/>
            <person name="Palaniappan K."/>
            <person name="Land M."/>
            <person name="Hauser L."/>
            <person name="Chang Y.J."/>
            <person name="Jeffries C.D."/>
            <person name="Chain P."/>
            <person name="Saunders E."/>
            <person name="Brettin T."/>
            <person name="Detter J.C."/>
            <person name="Goker M."/>
            <person name="Bristow J."/>
            <person name="Eisen J.A."/>
            <person name="Markowitz V."/>
            <person name="Hugenholtz P."/>
            <person name="Kyrpides N.C."/>
            <person name="Klenk H.P."/>
            <person name="Han C."/>
        </authorList>
    </citation>
    <scope>NUCLEOTIDE SEQUENCE [LARGE SCALE GENOMIC DNA]</scope>
    <source>
        <strain evidence="4">ATCC 49208 / DSM 771 / VKM B-1644</strain>
    </source>
</reference>
<gene>
    <name evidence="3" type="ordered locus">Dtox_0580</name>
</gene>
<dbReference type="AlphaFoldDB" id="C8W645"/>
<dbReference type="SUPFAM" id="SSF53271">
    <property type="entry name" value="PRTase-like"/>
    <property type="match status" value="1"/>
</dbReference>
<dbReference type="PIRSF" id="PIRSF020967">
    <property type="entry name" value="UCP020967"/>
    <property type="match status" value="1"/>
</dbReference>
<accession>C8W645</accession>
<dbReference type="InterPro" id="IPR041688">
    <property type="entry name" value="PRTase_2"/>
</dbReference>
<evidence type="ECO:0000313" key="3">
    <source>
        <dbReference type="EMBL" id="ACV61500.1"/>
    </source>
</evidence>
<name>C8W645_DESAS</name>
<dbReference type="eggNOG" id="COG0503">
    <property type="taxonomic scope" value="Bacteria"/>
</dbReference>
<dbReference type="Pfam" id="PF12500">
    <property type="entry name" value="TRSP"/>
    <property type="match status" value="1"/>
</dbReference>
<dbReference type="Pfam" id="PF15609">
    <property type="entry name" value="PRTase_2"/>
    <property type="match status" value="1"/>
</dbReference>
<organism evidence="3 4">
    <name type="scientific">Desulfofarcimen acetoxidans (strain ATCC 49208 / DSM 771 / KCTC 5769 / VKM B-1644 / 5575)</name>
    <name type="common">Desulfotomaculum acetoxidans</name>
    <dbReference type="NCBI Taxonomy" id="485916"/>
    <lineage>
        <taxon>Bacteria</taxon>
        <taxon>Bacillati</taxon>
        <taxon>Bacillota</taxon>
        <taxon>Clostridia</taxon>
        <taxon>Eubacteriales</taxon>
        <taxon>Peptococcaceae</taxon>
        <taxon>Desulfofarcimen</taxon>
    </lineage>
</organism>
<evidence type="ECO:0008006" key="5">
    <source>
        <dbReference type="Google" id="ProtNLM"/>
    </source>
</evidence>
<dbReference type="InterPro" id="IPR022537">
    <property type="entry name" value="TRSP_dom"/>
</dbReference>
<dbReference type="STRING" id="485916.Dtox_0580"/>
<dbReference type="Proteomes" id="UP000002217">
    <property type="component" value="Chromosome"/>
</dbReference>
<sequence>MDNLSVNIKINENPYDIPVSSVFSMAARNNPKRSYLFVSKLIGKHIPVRPIVPFTAGYLLASRLAEYMGLTVNRKKIKEAVSLLSCEQAGDFQPVSYELSGKSLFIGFAETATALGHAVYDCFKGNACYLHTTREDLRGTVDTIFFTEAHCHAPEQRCLVCDASLFTNNDLLVLIDDEITTGNTCLNFIKTIQEKYPQKHYIILTILDWRSKEAKEKYALFEQELGIKLEVISLYTGSFGCSLSGSAEKEQLSPVNIAVNGKQVILTGEKSELSRVISHNEPIGRQINLPGHYSSSYLQYTGRFGINIMDSDGLRKEALRLGRKLSQLRRGEKTLCLGTGEFMYIPFLIAAGMGPGIAVQSTTRSPVQAHLRQGYAVQYAVTFTDPFRPNIKNFVYNIKPFYYDEVFVFWEREVKPEAVAVLVQSLNGLGIERIVFVSHCR</sequence>
<keyword evidence="4" id="KW-1185">Reference proteome</keyword>
<dbReference type="EMBL" id="CP001720">
    <property type="protein sequence ID" value="ACV61500.1"/>
    <property type="molecule type" value="Genomic_DNA"/>
</dbReference>
<dbReference type="InterPro" id="IPR029057">
    <property type="entry name" value="PRTase-like"/>
</dbReference>